<evidence type="ECO:0000313" key="4">
    <source>
        <dbReference type="Proteomes" id="UP000636505"/>
    </source>
</evidence>
<evidence type="ECO:0000259" key="1">
    <source>
        <dbReference type="Pfam" id="PF12204"/>
    </source>
</evidence>
<evidence type="ECO:0000259" key="2">
    <source>
        <dbReference type="Pfam" id="PF21053"/>
    </source>
</evidence>
<dbReference type="GO" id="GO:0000918">
    <property type="term" value="P:division septum site selection"/>
    <property type="evidence" value="ECO:0007669"/>
    <property type="project" value="TreeGrafter"/>
</dbReference>
<comment type="caution">
    <text evidence="3">The sequence shown here is derived from an EMBL/GenBank/DDBJ whole genome shotgun (WGS) entry which is preliminary data.</text>
</comment>
<reference evidence="3" key="1">
    <citation type="submission" date="2020-10" db="EMBL/GenBank/DDBJ databases">
        <authorList>
            <person name="Castelo-Branco R."/>
            <person name="Eusebio N."/>
            <person name="Adriana R."/>
            <person name="Vieira A."/>
            <person name="Brugerolle De Fraissinette N."/>
            <person name="Rezende De Castro R."/>
            <person name="Schneider M.P."/>
            <person name="Vasconcelos V."/>
            <person name="Leao P.N."/>
        </authorList>
    </citation>
    <scope>NUCLEOTIDE SEQUENCE</scope>
    <source>
        <strain evidence="3">LEGE 07310</strain>
    </source>
</reference>
<dbReference type="PANTHER" id="PTHR33404:SF1">
    <property type="entry name" value="SLL0497 PROTEIN"/>
    <property type="match status" value="1"/>
</dbReference>
<dbReference type="SUPFAM" id="SSF50814">
    <property type="entry name" value="Lipocalins"/>
    <property type="match status" value="2"/>
</dbReference>
<dbReference type="InterPro" id="IPR048378">
    <property type="entry name" value="BFA1-like_C"/>
</dbReference>
<dbReference type="Pfam" id="PF12204">
    <property type="entry name" value="DUF3598_N"/>
    <property type="match status" value="1"/>
</dbReference>
<feature type="domain" description="Biogenesis factor required for ATP synthase 1-like C-terminal" evidence="2">
    <location>
        <begin position="138"/>
        <end position="273"/>
    </location>
</feature>
<organism evidence="3 4">
    <name type="scientific">Vasconcelosia minhoensis LEGE 07310</name>
    <dbReference type="NCBI Taxonomy" id="915328"/>
    <lineage>
        <taxon>Bacteria</taxon>
        <taxon>Bacillati</taxon>
        <taxon>Cyanobacteriota</taxon>
        <taxon>Cyanophyceae</taxon>
        <taxon>Nodosilineales</taxon>
        <taxon>Cymatolegaceae</taxon>
        <taxon>Vasconcelosia</taxon>
        <taxon>Vasconcelosia minhoensis</taxon>
    </lineage>
</organism>
<dbReference type="PANTHER" id="PTHR33404">
    <property type="entry name" value="CELL DIVISION TOPOLOGICAL SPECIFICITY FACTOR HOMOLOG, CHLOROPLASTIC"/>
    <property type="match status" value="1"/>
</dbReference>
<dbReference type="EMBL" id="JADEXG010000048">
    <property type="protein sequence ID" value="MBE9079148.1"/>
    <property type="molecule type" value="Genomic_DNA"/>
</dbReference>
<dbReference type="Pfam" id="PF21053">
    <property type="entry name" value="BFA1_C"/>
    <property type="match status" value="1"/>
</dbReference>
<keyword evidence="4" id="KW-1185">Reference proteome</keyword>
<dbReference type="RefSeq" id="WP_193909801.1">
    <property type="nucleotide sequence ID" value="NZ_JADEXG010000048.1"/>
</dbReference>
<feature type="domain" description="DUF3598" evidence="1">
    <location>
        <begin position="1"/>
        <end position="132"/>
    </location>
</feature>
<dbReference type="Proteomes" id="UP000636505">
    <property type="component" value="Unassembled WGS sequence"/>
</dbReference>
<gene>
    <name evidence="3" type="ORF">IQ241_17890</name>
</gene>
<dbReference type="GO" id="GO:0005886">
    <property type="term" value="C:plasma membrane"/>
    <property type="evidence" value="ECO:0007669"/>
    <property type="project" value="TreeGrafter"/>
</dbReference>
<dbReference type="Gene3D" id="2.40.128.20">
    <property type="match status" value="2"/>
</dbReference>
<accession>A0A8J7DDT9</accession>
<dbReference type="InterPro" id="IPR012674">
    <property type="entry name" value="Calycin"/>
</dbReference>
<sequence length="273" mass="30904">MTSQWQRLLKNTGTWQGSFTRLSPQGQVLTDTPSEVLLEPYDDNQAMRQIVCRWPAAQPVQEQTLDYRSVSRATLFCENGAFSYGSMQWSPFSEFGAELGLIDRDRRLRLVQLFEKGQQLQSITLIREVLKGTDPPEIPPLQLEELLGTWQGEAVTVYPDLSPDSSQATMLTIERVSDREIQQTLEFDSGAPIRSVGQVEGNRIRFEVGSQPIQVLLLSYGASSTCPTQIQPRQPLFLEAGWRLEPGRRQRLIRRYDASGAWSSLTLVTEQKV</sequence>
<dbReference type="InterPro" id="IPR022017">
    <property type="entry name" value="BFA1-like_DUF3598"/>
</dbReference>
<proteinExistence type="predicted"/>
<name>A0A8J7DDT9_9CYAN</name>
<evidence type="ECO:0000313" key="3">
    <source>
        <dbReference type="EMBL" id="MBE9079148.1"/>
    </source>
</evidence>
<protein>
    <submittedName>
        <fullName evidence="3">DUF3598 family protein</fullName>
    </submittedName>
</protein>
<dbReference type="AlphaFoldDB" id="A0A8J7DDT9"/>